<comment type="caution">
    <text evidence="2">The sequence shown here is derived from an EMBL/GenBank/DDBJ whole genome shotgun (WGS) entry which is preliminary data.</text>
</comment>
<evidence type="ECO:0000313" key="2">
    <source>
        <dbReference type="EMBL" id="PPQ66094.1"/>
    </source>
</evidence>
<keyword evidence="3" id="KW-1185">Reference proteome</keyword>
<feature type="region of interest" description="Disordered" evidence="1">
    <location>
        <begin position="290"/>
        <end position="340"/>
    </location>
</feature>
<dbReference type="Proteomes" id="UP000284842">
    <property type="component" value="Unassembled WGS sequence"/>
</dbReference>
<protein>
    <submittedName>
        <fullName evidence="2">Uncharacterized protein</fullName>
    </submittedName>
</protein>
<proteinExistence type="predicted"/>
<name>A0A409VIJ2_9AGAR</name>
<evidence type="ECO:0000313" key="3">
    <source>
        <dbReference type="Proteomes" id="UP000284842"/>
    </source>
</evidence>
<sequence length="368" mass="40829">MSQPTDSDCLQAVPSQAPQRRLDASSHSDTLQTFPQATIKFYNALPVCIIDLCRATPDEFIAQIEKCREDISRKLNTNSKGFSYLEIVWNLASEANMVSTHSKALVHLQYLLDDIASLQVLERFKFIFLSHGVVDPENVPKQVHRVVSSLCRAIREKHRSGKPISTGNVLLSRTIDVSVCIHAQQRKPPTGPTPMMIRIKRGHCPMQSTTSDFIHINSIMMNLGNSAGSENGRRGDIDSDWPRVSLVLYATNQLVLELGLKASTEYLAALARVFGTSDRMAASEDRLKLRVDVQTKPKGGTTTTATRPTHGLTNPQQRPTPTTPTPNNHTSKTPSTPPTLPIPTALLLLLHLHRPLIHHCNTHPLHHQ</sequence>
<accession>A0A409VIJ2</accession>
<evidence type="ECO:0000256" key="1">
    <source>
        <dbReference type="SAM" id="MobiDB-lite"/>
    </source>
</evidence>
<dbReference type="AlphaFoldDB" id="A0A409VIJ2"/>
<dbReference type="InParanoid" id="A0A409VIJ2"/>
<feature type="compositionally biased region" description="Polar residues" evidence="1">
    <location>
        <begin position="1"/>
        <end position="18"/>
    </location>
</feature>
<dbReference type="EMBL" id="NHTK01006051">
    <property type="protein sequence ID" value="PPQ66094.1"/>
    <property type="molecule type" value="Genomic_DNA"/>
</dbReference>
<organism evidence="2 3">
    <name type="scientific">Panaeolus cyanescens</name>
    <dbReference type="NCBI Taxonomy" id="181874"/>
    <lineage>
        <taxon>Eukaryota</taxon>
        <taxon>Fungi</taxon>
        <taxon>Dikarya</taxon>
        <taxon>Basidiomycota</taxon>
        <taxon>Agaricomycotina</taxon>
        <taxon>Agaricomycetes</taxon>
        <taxon>Agaricomycetidae</taxon>
        <taxon>Agaricales</taxon>
        <taxon>Agaricineae</taxon>
        <taxon>Galeropsidaceae</taxon>
        <taxon>Panaeolus</taxon>
    </lineage>
</organism>
<gene>
    <name evidence="2" type="ORF">CVT24_000208</name>
</gene>
<feature type="compositionally biased region" description="Low complexity" evidence="1">
    <location>
        <begin position="296"/>
        <end position="334"/>
    </location>
</feature>
<reference evidence="2 3" key="1">
    <citation type="journal article" date="2018" name="Evol. Lett.">
        <title>Horizontal gene cluster transfer increased hallucinogenic mushroom diversity.</title>
        <authorList>
            <person name="Reynolds H.T."/>
            <person name="Vijayakumar V."/>
            <person name="Gluck-Thaler E."/>
            <person name="Korotkin H.B."/>
            <person name="Matheny P.B."/>
            <person name="Slot J.C."/>
        </authorList>
    </citation>
    <scope>NUCLEOTIDE SEQUENCE [LARGE SCALE GENOMIC DNA]</scope>
    <source>
        <strain evidence="2 3">2629</strain>
    </source>
</reference>
<feature type="region of interest" description="Disordered" evidence="1">
    <location>
        <begin position="1"/>
        <end position="26"/>
    </location>
</feature>